<feature type="coiled-coil region" evidence="1">
    <location>
        <begin position="475"/>
        <end position="534"/>
    </location>
</feature>
<dbReference type="Proteomes" id="UP000035681">
    <property type="component" value="Unplaced"/>
</dbReference>
<protein>
    <submittedName>
        <fullName evidence="3">Uncharacterized protein</fullName>
    </submittedName>
</protein>
<name>A0AAF5DQA9_STRER</name>
<keyword evidence="2" id="KW-1185">Reference proteome</keyword>
<sequence length="631" mass="74315">MSSKNGEIDIHIDMVSYISLRDMKNMKKSFPEPEKSILKPEDSFNILSHNTRRVKFNTLLEDKRIFEVEESDEELSVNRRGKRKINENDISTEYDDWDLKDIKGVVMSELYIDGIYILNHPCINVIIKRFSIPRKLLVKVLSFTFQKNIESPSHSLSTKLVSTIAKRLKKGKNKAFNEVERLLCITLKHHILTFFKTKNNAKLLLSIEDKILEILQCPLKFSIRILLVTLLIFVCGHPFTESFYKVKLDSLARQLEYNVIMLHYVPEEGNIISESIPTIEEYELRLMIINFLNYFCQDIPYFENLTWSEYSSNAFLVCFDDTIKELSKFVTSLIETYPYQTNFIDTKTIELTIIVNHMIPHLSCLYECGFFEGKMVDGVHYSVLKNIARTMVAIFDNEENKKKLTKKTFCYALKGCFLSLSIVGVLICKTAREYFYYKSFFVQLESWITIIIALYNFEYEIIEDEAKKKKIMEGKVNENRIIENEKKENETIESRTIEDKTKSNEIMETEDLEYQRTENKIIETEDLQDKTKENEYIKNSVPENQTIEIETINNETIETKAVENQTVKDEFIEEIEIDKDEIIICKIKGPEPIPESFIRSYWEELQFYRRLSLQIYKSYIESDKTDEIMMA</sequence>
<evidence type="ECO:0000256" key="1">
    <source>
        <dbReference type="SAM" id="Coils"/>
    </source>
</evidence>
<organism evidence="2 3">
    <name type="scientific">Strongyloides stercoralis</name>
    <name type="common">Threadworm</name>
    <dbReference type="NCBI Taxonomy" id="6248"/>
    <lineage>
        <taxon>Eukaryota</taxon>
        <taxon>Metazoa</taxon>
        <taxon>Ecdysozoa</taxon>
        <taxon>Nematoda</taxon>
        <taxon>Chromadorea</taxon>
        <taxon>Rhabditida</taxon>
        <taxon>Tylenchina</taxon>
        <taxon>Panagrolaimomorpha</taxon>
        <taxon>Strongyloidoidea</taxon>
        <taxon>Strongyloididae</taxon>
        <taxon>Strongyloides</taxon>
    </lineage>
</organism>
<reference evidence="3" key="1">
    <citation type="submission" date="2024-02" db="UniProtKB">
        <authorList>
            <consortium name="WormBaseParasite"/>
        </authorList>
    </citation>
    <scope>IDENTIFICATION</scope>
</reference>
<proteinExistence type="predicted"/>
<evidence type="ECO:0000313" key="3">
    <source>
        <dbReference type="WBParaSite" id="TCONS_00016864.p1"/>
    </source>
</evidence>
<dbReference type="WBParaSite" id="TCONS_00016864.p1">
    <property type="protein sequence ID" value="TCONS_00016864.p1"/>
    <property type="gene ID" value="XLOC_011508"/>
</dbReference>
<accession>A0AAF5DQA9</accession>
<keyword evidence="1" id="KW-0175">Coiled coil</keyword>
<dbReference type="AlphaFoldDB" id="A0AAF5DQA9"/>
<evidence type="ECO:0000313" key="2">
    <source>
        <dbReference type="Proteomes" id="UP000035681"/>
    </source>
</evidence>